<gene>
    <name evidence="1" type="ORF">PA7_31690</name>
</gene>
<dbReference type="Proteomes" id="UP000321328">
    <property type="component" value="Unassembled WGS sequence"/>
</dbReference>
<protein>
    <submittedName>
        <fullName evidence="1">Uncharacterized protein</fullName>
    </submittedName>
</protein>
<reference evidence="1 2" key="1">
    <citation type="submission" date="2019-07" db="EMBL/GenBank/DDBJ databases">
        <title>Whole genome shotgun sequence of Pseudonocardia asaccharolytica NBRC 16224.</title>
        <authorList>
            <person name="Hosoyama A."/>
            <person name="Uohara A."/>
            <person name="Ohji S."/>
            <person name="Ichikawa N."/>
        </authorList>
    </citation>
    <scope>NUCLEOTIDE SEQUENCE [LARGE SCALE GENOMIC DNA]</scope>
    <source>
        <strain evidence="1 2">NBRC 16224</strain>
    </source>
</reference>
<keyword evidence="2" id="KW-1185">Reference proteome</keyword>
<organism evidence="1 2">
    <name type="scientific">Pseudonocardia asaccharolytica DSM 44247 = NBRC 16224</name>
    <dbReference type="NCBI Taxonomy" id="1123024"/>
    <lineage>
        <taxon>Bacteria</taxon>
        <taxon>Bacillati</taxon>
        <taxon>Actinomycetota</taxon>
        <taxon>Actinomycetes</taxon>
        <taxon>Pseudonocardiales</taxon>
        <taxon>Pseudonocardiaceae</taxon>
        <taxon>Pseudonocardia</taxon>
    </lineage>
</organism>
<accession>A0A511D3I1</accession>
<dbReference type="RefSeq" id="WP_161631707.1">
    <property type="nucleotide sequence ID" value="NZ_BJVI01000035.1"/>
</dbReference>
<dbReference type="AlphaFoldDB" id="A0A511D3I1"/>
<sequence length="79" mass="8696">MAGRRWDRSTARAARRRARYLDLITAAHVPSRRIAYAADYVRALIAGADPQVAAAVGEQVVEYLLTTAETLEPTKGGRR</sequence>
<evidence type="ECO:0000313" key="2">
    <source>
        <dbReference type="Proteomes" id="UP000321328"/>
    </source>
</evidence>
<name>A0A511D3I1_9PSEU</name>
<dbReference type="STRING" id="1123024.GCA_000423625_02863"/>
<proteinExistence type="predicted"/>
<dbReference type="EMBL" id="BJVI01000035">
    <property type="protein sequence ID" value="GEL19332.1"/>
    <property type="molecule type" value="Genomic_DNA"/>
</dbReference>
<evidence type="ECO:0000313" key="1">
    <source>
        <dbReference type="EMBL" id="GEL19332.1"/>
    </source>
</evidence>
<comment type="caution">
    <text evidence="1">The sequence shown here is derived from an EMBL/GenBank/DDBJ whole genome shotgun (WGS) entry which is preliminary data.</text>
</comment>